<gene>
    <name evidence="8" type="ORF">DTL42_14295</name>
</gene>
<dbReference type="InterPro" id="IPR011042">
    <property type="entry name" value="6-blade_b-propeller_TolB-like"/>
</dbReference>
<name>A0A368KS16_9BACT</name>
<feature type="chain" id="PRO_5016984991" description="C-type cytochrome" evidence="5">
    <location>
        <begin position="25"/>
        <end position="1410"/>
    </location>
</feature>
<keyword evidence="5" id="KW-0732">Signal</keyword>
<dbReference type="SUPFAM" id="SSF46626">
    <property type="entry name" value="Cytochrome c"/>
    <property type="match status" value="5"/>
</dbReference>
<dbReference type="SUPFAM" id="SSF50952">
    <property type="entry name" value="Soluble quinoprotein glucose dehydrogenase"/>
    <property type="match status" value="1"/>
</dbReference>
<dbReference type="InterPro" id="IPR037524">
    <property type="entry name" value="PA14/GLEYA"/>
</dbReference>
<feature type="domain" description="Cytochrome c" evidence="6">
    <location>
        <begin position="270"/>
        <end position="353"/>
    </location>
</feature>
<proteinExistence type="predicted"/>
<dbReference type="Pfam" id="PF00034">
    <property type="entry name" value="Cytochrom_C"/>
    <property type="match status" value="2"/>
</dbReference>
<dbReference type="InterPro" id="IPR011041">
    <property type="entry name" value="Quinoprot_gluc/sorb_DH_b-prop"/>
</dbReference>
<reference evidence="8 9" key="1">
    <citation type="submission" date="2018-07" db="EMBL/GenBank/DDBJ databases">
        <title>Comparative genomes isolates from brazilian mangrove.</title>
        <authorList>
            <person name="De Araujo J.E."/>
            <person name="Taketani R.G."/>
            <person name="Silva M.C.P."/>
            <person name="Lourenco M.V."/>
            <person name="Oliveira V.M."/>
            <person name="Andreote F.D."/>
        </authorList>
    </citation>
    <scope>NUCLEOTIDE SEQUENCE [LARGE SCALE GENOMIC DNA]</scope>
    <source>
        <strain evidence="8 9">HEX PRIS-MGV</strain>
    </source>
</reference>
<evidence type="ECO:0000256" key="1">
    <source>
        <dbReference type="ARBA" id="ARBA00022617"/>
    </source>
</evidence>
<dbReference type="PANTHER" id="PTHR33546">
    <property type="entry name" value="LARGE, MULTIFUNCTIONAL SECRETED PROTEIN-RELATED"/>
    <property type="match status" value="1"/>
</dbReference>
<dbReference type="GO" id="GO:0020037">
    <property type="term" value="F:heme binding"/>
    <property type="evidence" value="ECO:0007669"/>
    <property type="project" value="InterPro"/>
</dbReference>
<feature type="domain" description="Cytochrome c" evidence="6">
    <location>
        <begin position="575"/>
        <end position="669"/>
    </location>
</feature>
<dbReference type="PROSITE" id="PS51820">
    <property type="entry name" value="PA14"/>
    <property type="match status" value="1"/>
</dbReference>
<feature type="domain" description="Cytochrome c" evidence="6">
    <location>
        <begin position="173"/>
        <end position="257"/>
    </location>
</feature>
<dbReference type="Pfam" id="PF07691">
    <property type="entry name" value="PA14"/>
    <property type="match status" value="1"/>
</dbReference>
<dbReference type="InterPro" id="IPR055557">
    <property type="entry name" value="DUF7133"/>
</dbReference>
<accession>A0A368KS16</accession>
<protein>
    <recommendedName>
        <fullName evidence="10">C-type cytochrome</fullName>
    </recommendedName>
</protein>
<evidence type="ECO:0000313" key="8">
    <source>
        <dbReference type="EMBL" id="RCS47685.1"/>
    </source>
</evidence>
<keyword evidence="2 4" id="KW-0479">Metal-binding</keyword>
<sequence length="1410" mass="155874">MRFLAPVLALAFSTFPCFTTPAQAQFDEDFGRGLITTMRGTDGSQCVRIDPTISFAWKKASPDPRISDGKFSARWDGLLLSRTPGEYTIHAHVCGKARVTLEGEVILDVDTAKPQWVSGKPLAMKFDWHPFQVDFAKTQPEAELRLFWSGPDFPLEPIPAEYFYHDIDDSIEEPFERGRELVAGFRCVACHEMQGEPPALQAPSLAFLDGNISEPWLRDWLGSHQQENADDTLRRMPHFDLPEDDVEAVVEYLLAESKSRTPEKSLPVKGSAASGKNLFLTLGCTACHKLGELGTSHVMGGPDLTNIAEKRPLGYFQTWLKDPAKLNADHRMPVYDLNAKERDDIAQFLATLSSDNSKARTPIRPFDARKIQRGREVVAANRCNACHQMPGAANLPPGKEVPSLGPGNLWREACLAQPIAATGQPGYKLSENDQEAIKTYIRQRSRATHQTNTQTDASWILTKNNCLACHPRGVGGGLAEVAQQVTEAHSNLSSLLPAMVPPSLNSVGDKLHDEALLAAIRRSEPIHRPWLKVRMPKFDLSQEEQAALVDYFVAQDRIPPNGPDRVKVPHTDGLAATVAGARLVTTDGFGCTSCHQVGQMVPPKAPLNAKGPDLSMLGKRLREPWFYRWVHDPARIVPRMEMPSVKLPVQGILDNNVDTQLAAVWHVLNTPGFTPPKPDPLRIVRQHGLHDAAARPIVLTDVIKFGPKETMIKPLLVGLPNRNNVLYDLEKAALAQWWVGDVARQRSEGKTWHWEPGGRGLLQASANGPEVLLKDASGKLLKPIRDGQFFTRFQEIDYEGDRLSWSHKLTFRETDPVTVEVEQMLSPEWTSQDEPVNAFRRVLTFANVPAGGTIGLQLPRQTVTGPLKLDSNVQGTYRFAAGDVHIDVDKSPGVSVDDQGIVWLSGDAAATLSLTFYLDLPGEVLPATPAIPVRKSEAVPLDIIPGWDATRLPLTTEMMPIAMDWQPNGTLIAASLKGRLWKLTDTDGDGLEDSYQQFGDEYAAPYGIKAHGKYIDVANKYALLRLWDENGDGQIERVTTLSDGWGHTDDYHDWVVGLPQDEEGNYYLAIPCQQDDRNAAAAKYRGTVLKLIPDSANPAEQTYRIEELTAGHRFPMGIARNKAGELFVTDNQGNWNPFNELNHVVPGLRYGFINKIDRQPGFAPVETPPSIAIPHPWTRSVNGICFLETPAQERDRLGYDLYGPWEGDMIGCEYDTRRLVRMSFEKVGDVIQGAVYPLTVDPPKEAEQGLLGPVSCAVAPDGDVYIGNIRDAGWGGGNNVGTFTRMRPKSVHLPAGIDEVTLTPTGFQIRFTQQIDPSLGSLPSNFTVASYTRESTPAYGGNDKERRLENVTSAQVSADRLAITITLESPLREGFVYEIFLDNEVAGQGKTMWPKEAHYTVRKTVDPVEP</sequence>
<dbReference type="RefSeq" id="WP_114369412.1">
    <property type="nucleotide sequence ID" value="NZ_QPEX01000028.1"/>
</dbReference>
<organism evidence="8 9">
    <name type="scientific">Bremerella cremea</name>
    <dbReference type="NCBI Taxonomy" id="1031537"/>
    <lineage>
        <taxon>Bacteria</taxon>
        <taxon>Pseudomonadati</taxon>
        <taxon>Planctomycetota</taxon>
        <taxon>Planctomycetia</taxon>
        <taxon>Pirellulales</taxon>
        <taxon>Pirellulaceae</taxon>
        <taxon>Bremerella</taxon>
    </lineage>
</organism>
<dbReference type="InterPro" id="IPR009056">
    <property type="entry name" value="Cyt_c-like_dom"/>
</dbReference>
<dbReference type="Pfam" id="PF23500">
    <property type="entry name" value="DUF7133"/>
    <property type="match status" value="1"/>
</dbReference>
<dbReference type="SMART" id="SM00758">
    <property type="entry name" value="PA14"/>
    <property type="match status" value="1"/>
</dbReference>
<dbReference type="OrthoDB" id="233791at2"/>
<feature type="signal peptide" evidence="5">
    <location>
        <begin position="1"/>
        <end position="24"/>
    </location>
</feature>
<dbReference type="Gene3D" id="3.90.182.10">
    <property type="entry name" value="Toxin - Anthrax Protective Antigen,domain 1"/>
    <property type="match status" value="1"/>
</dbReference>
<evidence type="ECO:0000256" key="3">
    <source>
        <dbReference type="ARBA" id="ARBA00023004"/>
    </source>
</evidence>
<feature type="domain" description="PA14" evidence="7">
    <location>
        <begin position="29"/>
        <end position="162"/>
    </location>
</feature>
<evidence type="ECO:0000313" key="9">
    <source>
        <dbReference type="Proteomes" id="UP000253562"/>
    </source>
</evidence>
<evidence type="ECO:0000256" key="5">
    <source>
        <dbReference type="SAM" id="SignalP"/>
    </source>
</evidence>
<dbReference type="PANTHER" id="PTHR33546:SF1">
    <property type="entry name" value="LARGE, MULTIFUNCTIONAL SECRETED PROTEIN"/>
    <property type="match status" value="1"/>
</dbReference>
<dbReference type="Proteomes" id="UP000253562">
    <property type="component" value="Unassembled WGS sequence"/>
</dbReference>
<evidence type="ECO:0000256" key="2">
    <source>
        <dbReference type="ARBA" id="ARBA00022723"/>
    </source>
</evidence>
<evidence type="ECO:0000259" key="6">
    <source>
        <dbReference type="PROSITE" id="PS51007"/>
    </source>
</evidence>
<evidence type="ECO:0000256" key="4">
    <source>
        <dbReference type="PROSITE-ProRule" id="PRU00433"/>
    </source>
</evidence>
<keyword evidence="1 4" id="KW-0349">Heme</keyword>
<dbReference type="EMBL" id="QPEX01000028">
    <property type="protein sequence ID" value="RCS47685.1"/>
    <property type="molecule type" value="Genomic_DNA"/>
</dbReference>
<keyword evidence="3 4" id="KW-0408">Iron</keyword>
<feature type="domain" description="Cytochrome c" evidence="6">
    <location>
        <begin position="369"/>
        <end position="556"/>
    </location>
</feature>
<dbReference type="PROSITE" id="PS51007">
    <property type="entry name" value="CYTC"/>
    <property type="match status" value="4"/>
</dbReference>
<dbReference type="Gene3D" id="1.10.760.10">
    <property type="entry name" value="Cytochrome c-like domain"/>
    <property type="match status" value="5"/>
</dbReference>
<comment type="caution">
    <text evidence="8">The sequence shown here is derived from an EMBL/GenBank/DDBJ whole genome shotgun (WGS) entry which is preliminary data.</text>
</comment>
<evidence type="ECO:0008006" key="10">
    <source>
        <dbReference type="Google" id="ProtNLM"/>
    </source>
</evidence>
<dbReference type="GO" id="GO:0046872">
    <property type="term" value="F:metal ion binding"/>
    <property type="evidence" value="ECO:0007669"/>
    <property type="project" value="UniProtKB-KW"/>
</dbReference>
<evidence type="ECO:0000259" key="7">
    <source>
        <dbReference type="PROSITE" id="PS51820"/>
    </source>
</evidence>
<dbReference type="InterPro" id="IPR036909">
    <property type="entry name" value="Cyt_c-like_dom_sf"/>
</dbReference>
<dbReference type="SUPFAM" id="SSF56988">
    <property type="entry name" value="Anthrax protective antigen"/>
    <property type="match status" value="1"/>
</dbReference>
<dbReference type="GO" id="GO:0009055">
    <property type="term" value="F:electron transfer activity"/>
    <property type="evidence" value="ECO:0007669"/>
    <property type="project" value="InterPro"/>
</dbReference>
<dbReference type="InterPro" id="IPR011658">
    <property type="entry name" value="PA14_dom"/>
</dbReference>
<dbReference type="Gene3D" id="2.120.10.30">
    <property type="entry name" value="TolB, C-terminal domain"/>
    <property type="match status" value="1"/>
</dbReference>